<dbReference type="PANTHER" id="PTHR35273:SF2">
    <property type="entry name" value="ALPHA-GALACTOSIDASE"/>
    <property type="match status" value="1"/>
</dbReference>
<feature type="chain" id="PRO_5041327747" description="alpha-galactosidase" evidence="4">
    <location>
        <begin position="20"/>
        <end position="404"/>
    </location>
</feature>
<name>A0AA40E1T2_9PEZI</name>
<dbReference type="AlphaFoldDB" id="A0AA40E1T2"/>
<proteinExistence type="predicted"/>
<dbReference type="InterPro" id="IPR017853">
    <property type="entry name" value="GH"/>
</dbReference>
<evidence type="ECO:0000256" key="1">
    <source>
        <dbReference type="ARBA" id="ARBA00001255"/>
    </source>
</evidence>
<reference evidence="6" key="1">
    <citation type="submission" date="2023-06" db="EMBL/GenBank/DDBJ databases">
        <title>Genome-scale phylogeny and comparative genomics of the fungal order Sordariales.</title>
        <authorList>
            <consortium name="Lawrence Berkeley National Laboratory"/>
            <person name="Hensen N."/>
            <person name="Bonometti L."/>
            <person name="Westerberg I."/>
            <person name="Brannstrom I.O."/>
            <person name="Guillou S."/>
            <person name="Cros-Aarteil S."/>
            <person name="Calhoun S."/>
            <person name="Haridas S."/>
            <person name="Kuo A."/>
            <person name="Mondo S."/>
            <person name="Pangilinan J."/>
            <person name="Riley R."/>
            <person name="LaButti K."/>
            <person name="Andreopoulos B."/>
            <person name="Lipzen A."/>
            <person name="Chen C."/>
            <person name="Yanf M."/>
            <person name="Daum C."/>
            <person name="Ng V."/>
            <person name="Clum A."/>
            <person name="Steindorff A."/>
            <person name="Ohm R."/>
            <person name="Martin F."/>
            <person name="Silar P."/>
            <person name="Natvig D."/>
            <person name="Lalanne C."/>
            <person name="Gautier V."/>
            <person name="Ament-velasquez S.L."/>
            <person name="Kruys A."/>
            <person name="Hutchinson M.I."/>
            <person name="Powell A.J."/>
            <person name="Barry K."/>
            <person name="Miller A.N."/>
            <person name="Grigoriev I.V."/>
            <person name="Debuchy R."/>
            <person name="Gladieux P."/>
            <person name="Thoren M.H."/>
            <person name="Johannesson H."/>
        </authorList>
    </citation>
    <scope>NUCLEOTIDE SEQUENCE</scope>
    <source>
        <strain evidence="6">SMH2392-1A</strain>
    </source>
</reference>
<evidence type="ECO:0000313" key="7">
    <source>
        <dbReference type="Proteomes" id="UP001172101"/>
    </source>
</evidence>
<dbReference type="GO" id="GO:0004557">
    <property type="term" value="F:alpha-galactosidase activity"/>
    <property type="evidence" value="ECO:0007669"/>
    <property type="project" value="UniProtKB-EC"/>
</dbReference>
<gene>
    <name evidence="6" type="ORF">B0T26DRAFT_643508</name>
</gene>
<sequence>MRQFCSFLLPLACYGVTGAAAQAAAAGTKPPGFAPGAKWQIDIMNTLDVTKPLVPADAVVWDLDLFHLQRHPEIVDFLRKQIPDVSVICYFNAGLAQPSDCDWETTWQSAAFRGLLGNSYDAPFGEEKWINIKNQTAVDLIKRRVTLAADLGCDGVDPDNIDGFTGDEGGGSGTGWSTTSADYTRFVTELATLAHSLATKRGFPLMIGQKNAAKLVSILAPLLDFAVLEDCKDLRQEAGGAFCADFQPYVAAGKPIFSIEYPTSLRDSAGASQCKAAGADAAQFEKSCAVDAAAGGSLGNFGFSEVLKLRDSASDKSGELNGCTQYCGKQGAGVVVTATNGEIDGDACPAVTGTTGGGGVGVVAPVVAAPVPTKSAVASAGDEDEGDRGFGRRGRKKRGGVKRR</sequence>
<dbReference type="SUPFAM" id="SSF51445">
    <property type="entry name" value="(Trans)glycosidases"/>
    <property type="match status" value="1"/>
</dbReference>
<evidence type="ECO:0000256" key="4">
    <source>
        <dbReference type="SAM" id="SignalP"/>
    </source>
</evidence>
<keyword evidence="7" id="KW-1185">Reference proteome</keyword>
<dbReference type="Pfam" id="PF03537">
    <property type="entry name" value="Glyco_hydro_114"/>
    <property type="match status" value="1"/>
</dbReference>
<feature type="domain" description="Glycoside-hydrolase family GH114 TIM-barrel" evidence="5">
    <location>
        <begin position="38"/>
        <end position="281"/>
    </location>
</feature>
<dbReference type="InterPro" id="IPR013785">
    <property type="entry name" value="Aldolase_TIM"/>
</dbReference>
<evidence type="ECO:0000256" key="3">
    <source>
        <dbReference type="SAM" id="MobiDB-lite"/>
    </source>
</evidence>
<keyword evidence="6" id="KW-0378">Hydrolase</keyword>
<evidence type="ECO:0000259" key="5">
    <source>
        <dbReference type="Pfam" id="PF03537"/>
    </source>
</evidence>
<feature type="region of interest" description="Disordered" evidence="3">
    <location>
        <begin position="373"/>
        <end position="404"/>
    </location>
</feature>
<dbReference type="InterPro" id="IPR004352">
    <property type="entry name" value="GH114_TIM-barrel"/>
</dbReference>
<evidence type="ECO:0000313" key="6">
    <source>
        <dbReference type="EMBL" id="KAK0721807.1"/>
    </source>
</evidence>
<dbReference type="EC" id="3.2.1.22" evidence="2"/>
<comment type="caution">
    <text evidence="6">The sequence shown here is derived from an EMBL/GenBank/DDBJ whole genome shotgun (WGS) entry which is preliminary data.</text>
</comment>
<accession>A0AA40E1T2</accession>
<protein>
    <recommendedName>
        <fullName evidence="2">alpha-galactosidase</fullName>
        <ecNumber evidence="2">3.2.1.22</ecNumber>
    </recommendedName>
</protein>
<dbReference type="Proteomes" id="UP001172101">
    <property type="component" value="Unassembled WGS sequence"/>
</dbReference>
<keyword evidence="4" id="KW-0732">Signal</keyword>
<evidence type="ECO:0000256" key="2">
    <source>
        <dbReference type="ARBA" id="ARBA00012755"/>
    </source>
</evidence>
<feature type="signal peptide" evidence="4">
    <location>
        <begin position="1"/>
        <end position="19"/>
    </location>
</feature>
<organism evidence="6 7">
    <name type="scientific">Lasiosphaeria miniovina</name>
    <dbReference type="NCBI Taxonomy" id="1954250"/>
    <lineage>
        <taxon>Eukaryota</taxon>
        <taxon>Fungi</taxon>
        <taxon>Dikarya</taxon>
        <taxon>Ascomycota</taxon>
        <taxon>Pezizomycotina</taxon>
        <taxon>Sordariomycetes</taxon>
        <taxon>Sordariomycetidae</taxon>
        <taxon>Sordariales</taxon>
        <taxon>Lasiosphaeriaceae</taxon>
        <taxon>Lasiosphaeria</taxon>
    </lineage>
</organism>
<dbReference type="PANTHER" id="PTHR35273">
    <property type="entry name" value="ALPHA-1,4 POLYGALACTOSAMINIDASE, PUTATIVE (AFU_ORTHOLOGUE AFUA_3G07890)-RELATED"/>
    <property type="match status" value="1"/>
</dbReference>
<dbReference type="EMBL" id="JAUIRO010000003">
    <property type="protein sequence ID" value="KAK0721807.1"/>
    <property type="molecule type" value="Genomic_DNA"/>
</dbReference>
<dbReference type="RefSeq" id="XP_060297731.1">
    <property type="nucleotide sequence ID" value="XM_060437539.1"/>
</dbReference>
<dbReference type="Gene3D" id="3.20.20.70">
    <property type="entry name" value="Aldolase class I"/>
    <property type="match status" value="1"/>
</dbReference>
<dbReference type="GeneID" id="85320809"/>
<feature type="compositionally biased region" description="Basic residues" evidence="3">
    <location>
        <begin position="391"/>
        <end position="404"/>
    </location>
</feature>
<comment type="catalytic activity">
    <reaction evidence="1">
        <text>Hydrolysis of terminal, non-reducing alpha-D-galactose residues in alpha-D-galactosides, including galactose oligosaccharides, galactomannans and galactolipids.</text>
        <dbReference type="EC" id="3.2.1.22"/>
    </reaction>
</comment>